<evidence type="ECO:0000256" key="3">
    <source>
        <dbReference type="ARBA" id="ARBA00023027"/>
    </source>
</evidence>
<keyword evidence="2" id="KW-0560">Oxidoreductase</keyword>
<comment type="similarity">
    <text evidence="1">Belongs to the iron-containing alcohol dehydrogenase family.</text>
</comment>
<feature type="domain" description="Alcohol dehydrogenase iron-type/glycerol dehydrogenase GldA" evidence="4">
    <location>
        <begin position="9"/>
        <end position="177"/>
    </location>
</feature>
<dbReference type="CDD" id="cd08551">
    <property type="entry name" value="Fe-ADH"/>
    <property type="match status" value="1"/>
</dbReference>
<organism evidence="6 7">
    <name type="scientific">Mediterraneibacter gnavus</name>
    <name type="common">Ruminococcus gnavus</name>
    <dbReference type="NCBI Taxonomy" id="33038"/>
    <lineage>
        <taxon>Bacteria</taxon>
        <taxon>Bacillati</taxon>
        <taxon>Bacillota</taxon>
        <taxon>Clostridia</taxon>
        <taxon>Lachnospirales</taxon>
        <taxon>Lachnospiraceae</taxon>
        <taxon>Mediterraneibacter</taxon>
    </lineage>
</organism>
<name>A0A2N5P6J2_MEDGN</name>
<dbReference type="AlphaFoldDB" id="A0A2N5P6J2"/>
<dbReference type="GO" id="GO:0004022">
    <property type="term" value="F:alcohol dehydrogenase (NAD+) activity"/>
    <property type="evidence" value="ECO:0007669"/>
    <property type="project" value="TreeGrafter"/>
</dbReference>
<dbReference type="Pfam" id="PF25137">
    <property type="entry name" value="ADH_Fe_C"/>
    <property type="match status" value="1"/>
</dbReference>
<keyword evidence="3" id="KW-0520">NAD</keyword>
<feature type="domain" description="Fe-containing alcohol dehydrogenase-like C-terminal" evidence="5">
    <location>
        <begin position="189"/>
        <end position="383"/>
    </location>
</feature>
<dbReference type="InterPro" id="IPR056798">
    <property type="entry name" value="ADH_Fe_C"/>
</dbReference>
<dbReference type="GO" id="GO:0046872">
    <property type="term" value="F:metal ion binding"/>
    <property type="evidence" value="ECO:0007669"/>
    <property type="project" value="InterPro"/>
</dbReference>
<dbReference type="PANTHER" id="PTHR11496:SF102">
    <property type="entry name" value="ALCOHOL DEHYDROGENASE 4"/>
    <property type="match status" value="1"/>
</dbReference>
<dbReference type="Pfam" id="PF00465">
    <property type="entry name" value="Fe-ADH"/>
    <property type="match status" value="1"/>
</dbReference>
<dbReference type="Gene3D" id="3.40.50.1970">
    <property type="match status" value="1"/>
</dbReference>
<dbReference type="InterPro" id="IPR039697">
    <property type="entry name" value="Alcohol_dehydrogenase_Fe"/>
</dbReference>
<accession>A0A2N5P6J2</accession>
<dbReference type="RefSeq" id="WP_101871332.1">
    <property type="nucleotide sequence ID" value="NZ_NIHS01000033.1"/>
</dbReference>
<evidence type="ECO:0000313" key="7">
    <source>
        <dbReference type="Proteomes" id="UP000234891"/>
    </source>
</evidence>
<dbReference type="Gene3D" id="1.20.1090.10">
    <property type="entry name" value="Dehydroquinate synthase-like - alpha domain"/>
    <property type="match status" value="1"/>
</dbReference>
<evidence type="ECO:0000259" key="5">
    <source>
        <dbReference type="Pfam" id="PF25137"/>
    </source>
</evidence>
<dbReference type="Proteomes" id="UP000234891">
    <property type="component" value="Unassembled WGS sequence"/>
</dbReference>
<evidence type="ECO:0000256" key="2">
    <source>
        <dbReference type="ARBA" id="ARBA00023002"/>
    </source>
</evidence>
<dbReference type="FunFam" id="1.20.1090.10:FF:000001">
    <property type="entry name" value="Aldehyde-alcohol dehydrogenase"/>
    <property type="match status" value="1"/>
</dbReference>
<dbReference type="InterPro" id="IPR018211">
    <property type="entry name" value="ADH_Fe_CS"/>
</dbReference>
<comment type="caution">
    <text evidence="6">The sequence shown here is derived from an EMBL/GenBank/DDBJ whole genome shotgun (WGS) entry which is preliminary data.</text>
</comment>
<dbReference type="PROSITE" id="PS00060">
    <property type="entry name" value="ADH_IRON_2"/>
    <property type="match status" value="1"/>
</dbReference>
<evidence type="ECO:0000256" key="1">
    <source>
        <dbReference type="ARBA" id="ARBA00007358"/>
    </source>
</evidence>
<protein>
    <submittedName>
        <fullName evidence="6">Alcohol dehydrogenase</fullName>
    </submittedName>
</protein>
<gene>
    <name evidence="6" type="ORF">CDL26_14075</name>
</gene>
<evidence type="ECO:0000259" key="4">
    <source>
        <dbReference type="Pfam" id="PF00465"/>
    </source>
</evidence>
<sequence length="383" mass="40918">MDSFSFTIPQNIKFGAGTLDLLPDLAKELGKSKGYIISGPHLNKIGMVTKCRKALKNAGMESECFTETEGNPSTDTVVKATEGFKKSKADFIVAFGGGSPLDVAKAVAVLATYGGNIVDYEGVGKVMGPVVPMIAIPTTAGTGSEVTAFSVITDHSRNYKLTVVSNYLLPAYVILDPDLIATVPANTAAACGIDAMVHALEAYISKAASPFSDIFAREALRLIGGSIRDYVADRSNPAACESMMVGSLFAGIAFSHARLGNVHAMSHPVSAYFDVPHGVANAILLPTVVDFNKDAADPEKYRYIYGCISKDMGADINFTPDMLATEIRMLNYELGILPTLSDIGVTSDKFEQMADDAMKSGNIQCNPQFTMKNDILKLYEQAF</sequence>
<dbReference type="InterPro" id="IPR001670">
    <property type="entry name" value="ADH_Fe/GldA"/>
</dbReference>
<evidence type="ECO:0000313" key="6">
    <source>
        <dbReference type="EMBL" id="PLT70722.1"/>
    </source>
</evidence>
<dbReference type="SUPFAM" id="SSF56796">
    <property type="entry name" value="Dehydroquinate synthase-like"/>
    <property type="match status" value="1"/>
</dbReference>
<dbReference type="FunFam" id="3.40.50.1970:FF:000003">
    <property type="entry name" value="Alcohol dehydrogenase, iron-containing"/>
    <property type="match status" value="1"/>
</dbReference>
<reference evidence="6 7" key="1">
    <citation type="journal article" date="2017" name="Genome Med.">
        <title>A novel Ruminococcus gnavus clade enriched in inflammatory bowel disease patients.</title>
        <authorList>
            <person name="Hall A.B."/>
            <person name="Yassour M."/>
            <person name="Sauk J."/>
            <person name="Garner A."/>
            <person name="Jiang X."/>
            <person name="Arthur T."/>
            <person name="Lagoudas G.K."/>
            <person name="Vatanen T."/>
            <person name="Fornelos N."/>
            <person name="Wilson R."/>
            <person name="Bertha M."/>
            <person name="Cohen M."/>
            <person name="Garber J."/>
            <person name="Khalili H."/>
            <person name="Gevers D."/>
            <person name="Ananthakrishnan A.N."/>
            <person name="Kugathasan S."/>
            <person name="Lander E.S."/>
            <person name="Blainey P."/>
            <person name="Vlamakis H."/>
            <person name="Xavier R.J."/>
            <person name="Huttenhower C."/>
        </authorList>
    </citation>
    <scope>NUCLEOTIDE SEQUENCE [LARGE SCALE GENOMIC DNA]</scope>
    <source>
        <strain evidence="6 7">RJX1124</strain>
    </source>
</reference>
<dbReference type="PANTHER" id="PTHR11496">
    <property type="entry name" value="ALCOHOL DEHYDROGENASE"/>
    <property type="match status" value="1"/>
</dbReference>
<proteinExistence type="inferred from homology"/>
<dbReference type="EMBL" id="NIHS01000033">
    <property type="protein sequence ID" value="PLT70722.1"/>
    <property type="molecule type" value="Genomic_DNA"/>
</dbReference>